<name>I0YIJ2_COCSC</name>
<dbReference type="PANTHER" id="PTHR46438:SF7">
    <property type="entry name" value="ALPHA_BETA-HYDROLASES SUPERFAMILY PROTEIN"/>
    <property type="match status" value="1"/>
</dbReference>
<dbReference type="GO" id="GO:0009507">
    <property type="term" value="C:chloroplast"/>
    <property type="evidence" value="ECO:0007669"/>
    <property type="project" value="TreeGrafter"/>
</dbReference>
<dbReference type="InterPro" id="IPR000073">
    <property type="entry name" value="AB_hydrolase_1"/>
</dbReference>
<evidence type="ECO:0000313" key="3">
    <source>
        <dbReference type="Proteomes" id="UP000007264"/>
    </source>
</evidence>
<sequence>MRCASHLPTSFLHVAGCGPPVVLVHGFGASIGHYRKNIPALAKHYKVYAIDLLGFGASDKPPLAYSTELWRDQLLDFLQEFIDEPAVLVGNSIGSLIGLMANAEGGPGVVRGTILLNCAGGMNTKGLTDDWRVRLAFPFFLLIDFLLSRQRIARWLFDGFRTKENLRKALMAVYKNPETVDDTLVDLFHTPSGAEGALEAFVSVISGPPGPRPEAIFDNVGGPLLLLWGEEDTVTPLDGPVAKFLKAAVDSRPDTEFVVLPGTGHCLHDDDPPRVNREILNWLERHHAQKR</sequence>
<organism evidence="2 3">
    <name type="scientific">Coccomyxa subellipsoidea (strain C-169)</name>
    <name type="common">Green microalga</name>
    <dbReference type="NCBI Taxonomy" id="574566"/>
    <lineage>
        <taxon>Eukaryota</taxon>
        <taxon>Viridiplantae</taxon>
        <taxon>Chlorophyta</taxon>
        <taxon>core chlorophytes</taxon>
        <taxon>Trebouxiophyceae</taxon>
        <taxon>Trebouxiophyceae incertae sedis</taxon>
        <taxon>Coccomyxaceae</taxon>
        <taxon>Coccomyxa</taxon>
        <taxon>Coccomyxa subellipsoidea</taxon>
    </lineage>
</organism>
<gene>
    <name evidence="2" type="ORF">COCSUDRAFT_38683</name>
</gene>
<dbReference type="GO" id="GO:0015994">
    <property type="term" value="P:chlorophyll metabolic process"/>
    <property type="evidence" value="ECO:0007669"/>
    <property type="project" value="TreeGrafter"/>
</dbReference>
<dbReference type="OrthoDB" id="408373at2759"/>
<dbReference type="GeneID" id="17036217"/>
<feature type="domain" description="AB hydrolase-1" evidence="1">
    <location>
        <begin position="21"/>
        <end position="277"/>
    </location>
</feature>
<accession>I0YIJ2</accession>
<dbReference type="Proteomes" id="UP000007264">
    <property type="component" value="Unassembled WGS sequence"/>
</dbReference>
<dbReference type="EMBL" id="AGSI01000025">
    <property type="protein sequence ID" value="EIE18211.1"/>
    <property type="molecule type" value="Genomic_DNA"/>
</dbReference>
<keyword evidence="3" id="KW-1185">Reference proteome</keyword>
<reference evidence="2 3" key="1">
    <citation type="journal article" date="2012" name="Genome Biol.">
        <title>The genome of the polar eukaryotic microalga coccomyxa subellipsoidea reveals traits of cold adaptation.</title>
        <authorList>
            <person name="Blanc G."/>
            <person name="Agarkova I."/>
            <person name="Grimwood J."/>
            <person name="Kuo A."/>
            <person name="Brueggeman A."/>
            <person name="Dunigan D."/>
            <person name="Gurnon J."/>
            <person name="Ladunga I."/>
            <person name="Lindquist E."/>
            <person name="Lucas S."/>
            <person name="Pangilinan J."/>
            <person name="Proschold T."/>
            <person name="Salamov A."/>
            <person name="Schmutz J."/>
            <person name="Weeks D."/>
            <person name="Yamada T."/>
            <person name="Claverie J.M."/>
            <person name="Grigoriev I."/>
            <person name="Van Etten J."/>
            <person name="Lomsadze A."/>
            <person name="Borodovsky M."/>
        </authorList>
    </citation>
    <scope>NUCLEOTIDE SEQUENCE [LARGE SCALE GENOMIC DNA]</scope>
    <source>
        <strain evidence="2 3">C-169</strain>
    </source>
</reference>
<dbReference type="PRINTS" id="PR00111">
    <property type="entry name" value="ABHYDROLASE"/>
</dbReference>
<protein>
    <submittedName>
        <fullName evidence="2">Alpha/beta-hydrolase</fullName>
    </submittedName>
</protein>
<proteinExistence type="predicted"/>
<dbReference type="eggNOG" id="KOG1454">
    <property type="taxonomic scope" value="Eukaryota"/>
</dbReference>
<dbReference type="AlphaFoldDB" id="I0YIJ2"/>
<comment type="caution">
    <text evidence="2">The sequence shown here is derived from an EMBL/GenBank/DDBJ whole genome shotgun (WGS) entry which is preliminary data.</text>
</comment>
<dbReference type="Gene3D" id="3.40.50.1820">
    <property type="entry name" value="alpha/beta hydrolase"/>
    <property type="match status" value="1"/>
</dbReference>
<evidence type="ECO:0000313" key="2">
    <source>
        <dbReference type="EMBL" id="EIE18211.1"/>
    </source>
</evidence>
<dbReference type="Pfam" id="PF12697">
    <property type="entry name" value="Abhydrolase_6"/>
    <property type="match status" value="1"/>
</dbReference>
<evidence type="ECO:0000259" key="1">
    <source>
        <dbReference type="Pfam" id="PF12697"/>
    </source>
</evidence>
<dbReference type="RefSeq" id="XP_005642755.1">
    <property type="nucleotide sequence ID" value="XM_005642698.1"/>
</dbReference>
<dbReference type="SUPFAM" id="SSF53474">
    <property type="entry name" value="alpha/beta-Hydrolases"/>
    <property type="match status" value="1"/>
</dbReference>
<dbReference type="InterPro" id="IPR029058">
    <property type="entry name" value="AB_hydrolase_fold"/>
</dbReference>
<dbReference type="GO" id="GO:0047746">
    <property type="term" value="F:chlorophyllase activity"/>
    <property type="evidence" value="ECO:0007669"/>
    <property type="project" value="TreeGrafter"/>
</dbReference>
<dbReference type="KEGG" id="csl:COCSUDRAFT_38683"/>
<dbReference type="PANTHER" id="PTHR46438">
    <property type="entry name" value="ALPHA/BETA-HYDROLASES SUPERFAMILY PROTEIN"/>
    <property type="match status" value="1"/>
</dbReference>
<dbReference type="FunFam" id="3.40.50.1820:FF:000174">
    <property type="entry name" value="Predicted protein"/>
    <property type="match status" value="1"/>
</dbReference>